<reference evidence="2" key="1">
    <citation type="journal article" date="2022" name="Syst. Appl. Microbiol.">
        <title>Natronocalculus amylovorans gen. nov., sp. nov., and Natranaeroarchaeum aerophilus sp. nov., dominant culturable amylolytic natronoarchaea from hypersaline soda lakes in southwestern Siberia.</title>
        <authorList>
            <person name="Sorokin D.Y."/>
            <person name="Elcheninov A.G."/>
            <person name="Khizhniak T.V."/>
            <person name="Koenen M."/>
            <person name="Bale N.J."/>
            <person name="Damste J.S.S."/>
            <person name="Kublanov I.V."/>
        </authorList>
    </citation>
    <scope>NUCLEOTIDE SEQUENCE</scope>
    <source>
        <strain evidence="2">AArc-St2</strain>
    </source>
</reference>
<name>A0AAE3FVS5_9EURY</name>
<keyword evidence="1" id="KW-0472">Membrane</keyword>
<dbReference type="EMBL" id="JAKRVX010000001">
    <property type="protein sequence ID" value="MCL9815539.1"/>
    <property type="molecule type" value="Genomic_DNA"/>
</dbReference>
<accession>A0AAE3FVS5</accession>
<keyword evidence="1" id="KW-1133">Transmembrane helix</keyword>
<feature type="transmembrane region" description="Helical" evidence="1">
    <location>
        <begin position="108"/>
        <end position="135"/>
    </location>
</feature>
<dbReference type="AlphaFoldDB" id="A0AAE3FVS5"/>
<keyword evidence="1" id="KW-0812">Transmembrane</keyword>
<feature type="transmembrane region" description="Helical" evidence="1">
    <location>
        <begin position="6"/>
        <end position="27"/>
    </location>
</feature>
<evidence type="ECO:0000313" key="3">
    <source>
        <dbReference type="Proteomes" id="UP001203207"/>
    </source>
</evidence>
<organism evidence="2 3">
    <name type="scientific">Natronocalculus amylovorans</name>
    <dbReference type="NCBI Taxonomy" id="2917812"/>
    <lineage>
        <taxon>Archaea</taxon>
        <taxon>Methanobacteriati</taxon>
        <taxon>Methanobacteriota</taxon>
        <taxon>Stenosarchaea group</taxon>
        <taxon>Halobacteria</taxon>
        <taxon>Halobacteriales</taxon>
        <taxon>Haloferacaceae</taxon>
        <taxon>Natronocalculus</taxon>
    </lineage>
</organism>
<evidence type="ECO:0000256" key="1">
    <source>
        <dbReference type="SAM" id="Phobius"/>
    </source>
</evidence>
<evidence type="ECO:0000313" key="2">
    <source>
        <dbReference type="EMBL" id="MCL9815539.1"/>
    </source>
</evidence>
<feature type="transmembrane region" description="Helical" evidence="1">
    <location>
        <begin position="141"/>
        <end position="165"/>
    </location>
</feature>
<dbReference type="InterPro" id="IPR021315">
    <property type="entry name" value="Gap/Sap"/>
</dbReference>
<gene>
    <name evidence="2" type="ORF">AArcSt2_01130</name>
</gene>
<dbReference type="Pfam" id="PF11139">
    <property type="entry name" value="SfLAP"/>
    <property type="match status" value="1"/>
</dbReference>
<feature type="transmembrane region" description="Helical" evidence="1">
    <location>
        <begin position="39"/>
        <end position="62"/>
    </location>
</feature>
<comment type="caution">
    <text evidence="2">The sequence shown here is derived from an EMBL/GenBank/DDBJ whole genome shotgun (WGS) entry which is preliminary data.</text>
</comment>
<feature type="transmembrane region" description="Helical" evidence="1">
    <location>
        <begin position="185"/>
        <end position="204"/>
    </location>
</feature>
<keyword evidence="3" id="KW-1185">Reference proteome</keyword>
<protein>
    <submittedName>
        <fullName evidence="2">GAP family protein</fullName>
    </submittedName>
</protein>
<sequence>MVFLDVLPLVVVMVAGPQILTPIFLALSNDWRRNSLGYIAGAAISITLVVTTAYIFGIGAIGQGASNTMLSVVILIVLIFAMIHTYRTRNKAEPPQWMGKLDAATPKTSFRLGFLLLGFFPTDILTSIAVGSYLAANGAPWTYSLPFISLTIFVLSIPFLFLLLFSKRAERALPIVRDWMHTHSWIVNEVVILFFIFLIMGNLLG</sequence>
<dbReference type="RefSeq" id="WP_250582350.1">
    <property type="nucleotide sequence ID" value="NZ_JAKRVX010000001.1"/>
</dbReference>
<feature type="transmembrane region" description="Helical" evidence="1">
    <location>
        <begin position="68"/>
        <end position="87"/>
    </location>
</feature>
<dbReference type="Proteomes" id="UP001203207">
    <property type="component" value="Unassembled WGS sequence"/>
</dbReference>
<reference evidence="2" key="2">
    <citation type="submission" date="2022-02" db="EMBL/GenBank/DDBJ databases">
        <authorList>
            <person name="Elcheninov A.G."/>
            <person name="Sorokin D.Y."/>
            <person name="Kublanov I.V."/>
        </authorList>
    </citation>
    <scope>NUCLEOTIDE SEQUENCE</scope>
    <source>
        <strain evidence="2">AArc-St2</strain>
    </source>
</reference>
<proteinExistence type="predicted"/>